<protein>
    <submittedName>
        <fullName evidence="1">Uncharacterized protein</fullName>
    </submittedName>
</protein>
<keyword evidence="2" id="KW-1185">Reference proteome</keyword>
<gene>
    <name evidence="1" type="ORF">Thini_2550</name>
</gene>
<name>A0A656HFE8_THINJ</name>
<dbReference type="Proteomes" id="UP000005317">
    <property type="component" value="Unassembled WGS sequence"/>
</dbReference>
<proteinExistence type="predicted"/>
<accession>A0A656HFE8</accession>
<reference evidence="2" key="1">
    <citation type="journal article" date="2011" name="Stand. Genomic Sci.">
        <title>Genome sequence of the filamentous, gliding Thiothrix nivea neotype strain (JP2(T)).</title>
        <authorList>
            <person name="Lapidus A."/>
            <person name="Nolan M."/>
            <person name="Lucas S."/>
            <person name="Glavina Del Rio T."/>
            <person name="Tice H."/>
            <person name="Cheng J.F."/>
            <person name="Tapia R."/>
            <person name="Han C."/>
            <person name="Goodwin L."/>
            <person name="Pitluck S."/>
            <person name="Liolios K."/>
            <person name="Pagani I."/>
            <person name="Ivanova N."/>
            <person name="Huntemann M."/>
            <person name="Mavromatis K."/>
            <person name="Mikhailova N."/>
            <person name="Pati A."/>
            <person name="Chen A."/>
            <person name="Palaniappan K."/>
            <person name="Land M."/>
            <person name="Brambilla E.M."/>
            <person name="Rohde M."/>
            <person name="Abt B."/>
            <person name="Verbarg S."/>
            <person name="Goker M."/>
            <person name="Bristow J."/>
            <person name="Eisen J.A."/>
            <person name="Markowitz V."/>
            <person name="Hugenholtz P."/>
            <person name="Kyrpides N.C."/>
            <person name="Klenk H.P."/>
            <person name="Woyke T."/>
        </authorList>
    </citation>
    <scope>NUCLEOTIDE SEQUENCE [LARGE SCALE GENOMIC DNA]</scope>
    <source>
        <strain evidence="2">ATCC 35100 / DSM 5205 / JP2</strain>
    </source>
</reference>
<dbReference type="EMBL" id="JH651384">
    <property type="protein sequence ID" value="EIJ35093.1"/>
    <property type="molecule type" value="Genomic_DNA"/>
</dbReference>
<dbReference type="AlphaFoldDB" id="A0A656HFE8"/>
<dbReference type="InterPro" id="IPR045502">
    <property type="entry name" value="DUF6489"/>
</dbReference>
<dbReference type="OrthoDB" id="5740990at2"/>
<evidence type="ECO:0000313" key="1">
    <source>
        <dbReference type="EMBL" id="EIJ35093.1"/>
    </source>
</evidence>
<organism evidence="1 2">
    <name type="scientific">Thiothrix nivea (strain ATCC 35100 / DSM 5205 / JP2)</name>
    <dbReference type="NCBI Taxonomy" id="870187"/>
    <lineage>
        <taxon>Bacteria</taxon>
        <taxon>Pseudomonadati</taxon>
        <taxon>Pseudomonadota</taxon>
        <taxon>Gammaproteobacteria</taxon>
        <taxon>Thiotrichales</taxon>
        <taxon>Thiotrichaceae</taxon>
        <taxon>Thiothrix</taxon>
    </lineage>
</organism>
<sequence>MNIKLDVEMTPEEIRRLMGLPDVQEFNREVMAQMLKKMQEGVEGFDPMAFFKPSVMGNMDVFKQWMDAFGTFGGKGGGS</sequence>
<evidence type="ECO:0000313" key="2">
    <source>
        <dbReference type="Proteomes" id="UP000005317"/>
    </source>
</evidence>
<dbReference type="Pfam" id="PF20099">
    <property type="entry name" value="DUF6489"/>
    <property type="match status" value="1"/>
</dbReference>
<dbReference type="RefSeq" id="WP_002709005.1">
    <property type="nucleotide sequence ID" value="NZ_JH651384.1"/>
</dbReference>